<dbReference type="GO" id="GO:0010048">
    <property type="term" value="P:vernalization response"/>
    <property type="evidence" value="ECO:0007669"/>
    <property type="project" value="InterPro"/>
</dbReference>
<gene>
    <name evidence="10" type="ORF">CEY00_Acc12139</name>
</gene>
<organism evidence="10 11">
    <name type="scientific">Actinidia chinensis var. chinensis</name>
    <name type="common">Chinese soft-hair kiwi</name>
    <dbReference type="NCBI Taxonomy" id="1590841"/>
    <lineage>
        <taxon>Eukaryota</taxon>
        <taxon>Viridiplantae</taxon>
        <taxon>Streptophyta</taxon>
        <taxon>Embryophyta</taxon>
        <taxon>Tracheophyta</taxon>
        <taxon>Spermatophyta</taxon>
        <taxon>Magnoliopsida</taxon>
        <taxon>eudicotyledons</taxon>
        <taxon>Gunneridae</taxon>
        <taxon>Pentapetalae</taxon>
        <taxon>asterids</taxon>
        <taxon>Ericales</taxon>
        <taxon>Actinidiaceae</taxon>
        <taxon>Actinidia</taxon>
    </lineage>
</organism>
<evidence type="ECO:0000256" key="4">
    <source>
        <dbReference type="ARBA" id="ARBA00022833"/>
    </source>
</evidence>
<evidence type="ECO:0000313" key="11">
    <source>
        <dbReference type="Proteomes" id="UP000241394"/>
    </source>
</evidence>
<evidence type="ECO:0000259" key="8">
    <source>
        <dbReference type="Pfam" id="PF23376"/>
    </source>
</evidence>
<dbReference type="Pfam" id="PF23376">
    <property type="entry name" value="Fn3_VIN3"/>
    <property type="match status" value="1"/>
</dbReference>
<keyword evidence="11" id="KW-1185">Reference proteome</keyword>
<sequence>MSKQESKFSSMDSLVSGFVLDPEKCNKLILEEKRKLVHKIAQWSEDAPRVLSSLTRGELLEIICAEMGKERKYSGYTKSRMIDHLLKLVYRNSMKKNTGDSLAFFPTEIEPVPKRQKKQGQPIQQATVVDHASSENIKEEAQFLLCQNLACRAILSPEDGFCKRCSCCICYQYDDNKDPSLWLTCESDSPLEGNLCGMSCHLKCALEHERAGILKNGSRLKLDGSFYCVCCGKNNGLMRTWKRQLLVAKEARRVDVLCLRISLSCKILAQTKQYEALQKIVQTASKKLENEVGPLNQACTKMDRGIVNRLSCGAEVQKLCILAVEAFDSMFSDPCYPRVDEDKPPTLRISFEELSPTMVTVVLEYDDHLLEECLGCKLWHRKSTTKDYPKGATYYVMKPRKRFKLADLSPSTEYSCKVTLFSDTRTLGVWEAIWVTPASSKRFISLLDDQNGNKEHSLIVTPHPNNSVVAKQFAELQSFDCLNKHDESPVLPNIPFGGSASDPPSTPCKSDKRTEVSGLSGKKRPEKSDYEYSVHVIKWLEHEGHIERDFRVKFLTWFSLKAAMRDRRVASVFIDTMIDDPPSLAGQLIDTFSEEICSDHKPVSRPRFCTRFWH</sequence>
<evidence type="ECO:0000256" key="5">
    <source>
        <dbReference type="ARBA" id="ARBA00023242"/>
    </source>
</evidence>
<feature type="domain" description="Oberon-like PHD finger" evidence="7">
    <location>
        <begin position="146"/>
        <end position="265"/>
    </location>
</feature>
<dbReference type="Gramene" id="PSS17352">
    <property type="protein sequence ID" value="PSS17352"/>
    <property type="gene ID" value="CEY00_Acc12139"/>
</dbReference>
<protein>
    <submittedName>
        <fullName evidence="10">VIN3-like protein</fullName>
    </submittedName>
</protein>
<dbReference type="Pfam" id="PF07227">
    <property type="entry name" value="PHD_Oberon"/>
    <property type="match status" value="1"/>
</dbReference>
<dbReference type="OrthoDB" id="600557at2759"/>
<reference evidence="10 11" key="1">
    <citation type="submission" date="2017-07" db="EMBL/GenBank/DDBJ databases">
        <title>An improved, manually edited Actinidia chinensis var. chinensis (kiwifruit) genome highlights the challenges associated with draft genomes and gene prediction in plants.</title>
        <authorList>
            <person name="Pilkington S."/>
            <person name="Crowhurst R."/>
            <person name="Hilario E."/>
            <person name="Nardozza S."/>
            <person name="Fraser L."/>
            <person name="Peng Y."/>
            <person name="Gunaseelan K."/>
            <person name="Simpson R."/>
            <person name="Tahir J."/>
            <person name="Deroles S."/>
            <person name="Templeton K."/>
            <person name="Luo Z."/>
            <person name="Davy M."/>
            <person name="Cheng C."/>
            <person name="Mcneilage M."/>
            <person name="Scaglione D."/>
            <person name="Liu Y."/>
            <person name="Zhang Q."/>
            <person name="Datson P."/>
            <person name="De Silva N."/>
            <person name="Gardiner S."/>
            <person name="Bassett H."/>
            <person name="Chagne D."/>
            <person name="Mccallum J."/>
            <person name="Dzierzon H."/>
            <person name="Deng C."/>
            <person name="Wang Y.-Y."/>
            <person name="Barron N."/>
            <person name="Manako K."/>
            <person name="Bowen J."/>
            <person name="Foster T."/>
            <person name="Erridge Z."/>
            <person name="Tiffin H."/>
            <person name="Waite C."/>
            <person name="Davies K."/>
            <person name="Grierson E."/>
            <person name="Laing W."/>
            <person name="Kirk R."/>
            <person name="Chen X."/>
            <person name="Wood M."/>
            <person name="Montefiori M."/>
            <person name="Brummell D."/>
            <person name="Schwinn K."/>
            <person name="Catanach A."/>
            <person name="Fullerton C."/>
            <person name="Li D."/>
            <person name="Meiyalaghan S."/>
            <person name="Nieuwenhuizen N."/>
            <person name="Read N."/>
            <person name="Prakash R."/>
            <person name="Hunter D."/>
            <person name="Zhang H."/>
            <person name="Mckenzie M."/>
            <person name="Knabel M."/>
            <person name="Harris A."/>
            <person name="Allan A."/>
            <person name="Chen A."/>
            <person name="Janssen B."/>
            <person name="Plunkett B."/>
            <person name="Dwamena C."/>
            <person name="Voogd C."/>
            <person name="Leif D."/>
            <person name="Lafferty D."/>
            <person name="Souleyre E."/>
            <person name="Varkonyi-Gasic E."/>
            <person name="Gambi F."/>
            <person name="Hanley J."/>
            <person name="Yao J.-L."/>
            <person name="Cheung J."/>
            <person name="David K."/>
            <person name="Warren B."/>
            <person name="Marsh K."/>
            <person name="Snowden K."/>
            <person name="Lin-Wang K."/>
            <person name="Brian L."/>
            <person name="Martinez-Sanchez M."/>
            <person name="Wang M."/>
            <person name="Ileperuma N."/>
            <person name="Macnee N."/>
            <person name="Campin R."/>
            <person name="Mcatee P."/>
            <person name="Drummond R."/>
            <person name="Espley R."/>
            <person name="Ireland H."/>
            <person name="Wu R."/>
            <person name="Atkinson R."/>
            <person name="Karunairetnam S."/>
            <person name="Bulley S."/>
            <person name="Chunkath S."/>
            <person name="Hanley Z."/>
            <person name="Storey R."/>
            <person name="Thrimawithana A."/>
            <person name="Thomson S."/>
            <person name="David C."/>
            <person name="Testolin R."/>
        </authorList>
    </citation>
    <scope>NUCLEOTIDE SEQUENCE [LARGE SCALE GENOMIC DNA]</scope>
    <source>
        <strain evidence="11">cv. Red5</strain>
        <tissue evidence="10">Young leaf</tissue>
    </source>
</reference>
<dbReference type="InterPro" id="IPR058585">
    <property type="entry name" value="Fn3_VIN3"/>
</dbReference>
<feature type="domain" description="VIN3-like fibronectin type-III" evidence="8">
    <location>
        <begin position="349"/>
        <end position="433"/>
    </location>
</feature>
<dbReference type="PANTHER" id="PTHR46286:SF6">
    <property type="entry name" value="OS08G0220600 PROTEIN"/>
    <property type="match status" value="1"/>
</dbReference>
<evidence type="ECO:0000256" key="2">
    <source>
        <dbReference type="ARBA" id="ARBA00022723"/>
    </source>
</evidence>
<dbReference type="InterPro" id="IPR056990">
    <property type="entry name" value="VIN3-like_C"/>
</dbReference>
<evidence type="ECO:0000256" key="6">
    <source>
        <dbReference type="SAM" id="MobiDB-lite"/>
    </source>
</evidence>
<keyword evidence="4" id="KW-0862">Zinc</keyword>
<dbReference type="InterPro" id="IPR032881">
    <property type="entry name" value="Oberon-like_PHD"/>
</dbReference>
<dbReference type="InParanoid" id="A0A2R6QYA2"/>
<feature type="domain" description="VIN3-like C-terminal" evidence="9">
    <location>
        <begin position="528"/>
        <end position="598"/>
    </location>
</feature>
<dbReference type="GO" id="GO:0008270">
    <property type="term" value="F:zinc ion binding"/>
    <property type="evidence" value="ECO:0007669"/>
    <property type="project" value="UniProtKB-KW"/>
</dbReference>
<dbReference type="GO" id="GO:0040029">
    <property type="term" value="P:epigenetic regulation of gene expression"/>
    <property type="evidence" value="ECO:0007669"/>
    <property type="project" value="InterPro"/>
</dbReference>
<feature type="region of interest" description="Disordered" evidence="6">
    <location>
        <begin position="492"/>
        <end position="525"/>
    </location>
</feature>
<evidence type="ECO:0000313" key="10">
    <source>
        <dbReference type="EMBL" id="PSS17352.1"/>
    </source>
</evidence>
<reference evidence="11" key="2">
    <citation type="journal article" date="2018" name="BMC Genomics">
        <title>A manually annotated Actinidia chinensis var. chinensis (kiwifruit) genome highlights the challenges associated with draft genomes and gene prediction in plants.</title>
        <authorList>
            <person name="Pilkington S.M."/>
            <person name="Crowhurst R."/>
            <person name="Hilario E."/>
            <person name="Nardozza S."/>
            <person name="Fraser L."/>
            <person name="Peng Y."/>
            <person name="Gunaseelan K."/>
            <person name="Simpson R."/>
            <person name="Tahir J."/>
            <person name="Deroles S.C."/>
            <person name="Templeton K."/>
            <person name="Luo Z."/>
            <person name="Davy M."/>
            <person name="Cheng C."/>
            <person name="McNeilage M."/>
            <person name="Scaglione D."/>
            <person name="Liu Y."/>
            <person name="Zhang Q."/>
            <person name="Datson P."/>
            <person name="De Silva N."/>
            <person name="Gardiner S.E."/>
            <person name="Bassett H."/>
            <person name="Chagne D."/>
            <person name="McCallum J."/>
            <person name="Dzierzon H."/>
            <person name="Deng C."/>
            <person name="Wang Y.Y."/>
            <person name="Barron L."/>
            <person name="Manako K."/>
            <person name="Bowen J."/>
            <person name="Foster T.M."/>
            <person name="Erridge Z.A."/>
            <person name="Tiffin H."/>
            <person name="Waite C.N."/>
            <person name="Davies K.M."/>
            <person name="Grierson E.P."/>
            <person name="Laing W.A."/>
            <person name="Kirk R."/>
            <person name="Chen X."/>
            <person name="Wood M."/>
            <person name="Montefiori M."/>
            <person name="Brummell D.A."/>
            <person name="Schwinn K.E."/>
            <person name="Catanach A."/>
            <person name="Fullerton C."/>
            <person name="Li D."/>
            <person name="Meiyalaghan S."/>
            <person name="Nieuwenhuizen N."/>
            <person name="Read N."/>
            <person name="Prakash R."/>
            <person name="Hunter D."/>
            <person name="Zhang H."/>
            <person name="McKenzie M."/>
            <person name="Knabel M."/>
            <person name="Harris A."/>
            <person name="Allan A.C."/>
            <person name="Gleave A."/>
            <person name="Chen A."/>
            <person name="Janssen B.J."/>
            <person name="Plunkett B."/>
            <person name="Ampomah-Dwamena C."/>
            <person name="Voogd C."/>
            <person name="Leif D."/>
            <person name="Lafferty D."/>
            <person name="Souleyre E.J.F."/>
            <person name="Varkonyi-Gasic E."/>
            <person name="Gambi F."/>
            <person name="Hanley J."/>
            <person name="Yao J.L."/>
            <person name="Cheung J."/>
            <person name="David K.M."/>
            <person name="Warren B."/>
            <person name="Marsh K."/>
            <person name="Snowden K.C."/>
            <person name="Lin-Wang K."/>
            <person name="Brian L."/>
            <person name="Martinez-Sanchez M."/>
            <person name="Wang M."/>
            <person name="Ileperuma N."/>
            <person name="Macnee N."/>
            <person name="Campin R."/>
            <person name="McAtee P."/>
            <person name="Drummond R.S.M."/>
            <person name="Espley R.V."/>
            <person name="Ireland H.S."/>
            <person name="Wu R."/>
            <person name="Atkinson R.G."/>
            <person name="Karunairetnam S."/>
            <person name="Bulley S."/>
            <person name="Chunkath S."/>
            <person name="Hanley Z."/>
            <person name="Storey R."/>
            <person name="Thrimawithana A.H."/>
            <person name="Thomson S."/>
            <person name="David C."/>
            <person name="Testolin R."/>
            <person name="Huang H."/>
            <person name="Hellens R.P."/>
            <person name="Schaffer R.J."/>
        </authorList>
    </citation>
    <scope>NUCLEOTIDE SEQUENCE [LARGE SCALE GENOMIC DNA]</scope>
    <source>
        <strain evidence="11">cv. Red5</strain>
    </source>
</reference>
<dbReference type="EMBL" id="NKQK01000011">
    <property type="protein sequence ID" value="PSS17352.1"/>
    <property type="molecule type" value="Genomic_DNA"/>
</dbReference>
<dbReference type="Pfam" id="PF23380">
    <property type="entry name" value="VIN3_C"/>
    <property type="match status" value="1"/>
</dbReference>
<accession>A0A2R6QYA2</accession>
<dbReference type="STRING" id="1590841.A0A2R6QYA2"/>
<dbReference type="AlphaFoldDB" id="A0A2R6QYA2"/>
<evidence type="ECO:0000256" key="3">
    <source>
        <dbReference type="ARBA" id="ARBA00022771"/>
    </source>
</evidence>
<dbReference type="PANTHER" id="PTHR46286">
    <property type="entry name" value="VIN3-LIKE PROTEIN 2-RELATED"/>
    <property type="match status" value="1"/>
</dbReference>
<dbReference type="GO" id="GO:0005634">
    <property type="term" value="C:nucleus"/>
    <property type="evidence" value="ECO:0007669"/>
    <property type="project" value="UniProtKB-SubCell"/>
</dbReference>
<keyword evidence="5" id="KW-0539">Nucleus</keyword>
<evidence type="ECO:0000256" key="1">
    <source>
        <dbReference type="ARBA" id="ARBA00004123"/>
    </source>
</evidence>
<comment type="subcellular location">
    <subcellularLocation>
        <location evidence="1">Nucleus</location>
    </subcellularLocation>
</comment>
<comment type="caution">
    <text evidence="10">The sequence shown here is derived from an EMBL/GenBank/DDBJ whole genome shotgun (WGS) entry which is preliminary data.</text>
</comment>
<evidence type="ECO:0000259" key="9">
    <source>
        <dbReference type="Pfam" id="PF23380"/>
    </source>
</evidence>
<proteinExistence type="predicted"/>
<evidence type="ECO:0000259" key="7">
    <source>
        <dbReference type="Pfam" id="PF07227"/>
    </source>
</evidence>
<dbReference type="CDD" id="cd15521">
    <property type="entry name" value="PHD_VIN3_plant"/>
    <property type="match status" value="1"/>
</dbReference>
<dbReference type="InterPro" id="IPR044514">
    <property type="entry name" value="VIN3-like"/>
</dbReference>
<dbReference type="Proteomes" id="UP000241394">
    <property type="component" value="Chromosome LG11"/>
</dbReference>
<dbReference type="OMA" id="GDAYCKR"/>
<name>A0A2R6QYA2_ACTCC</name>
<keyword evidence="3" id="KW-0863">Zinc-finger</keyword>
<keyword evidence="2" id="KW-0479">Metal-binding</keyword>